<reference evidence="2" key="2">
    <citation type="journal article" date="2017" name="Nat. Plants">
        <title>The Aegilops tauschii genome reveals multiple impacts of transposons.</title>
        <authorList>
            <person name="Zhao G."/>
            <person name="Zou C."/>
            <person name="Li K."/>
            <person name="Wang K."/>
            <person name="Li T."/>
            <person name="Gao L."/>
            <person name="Zhang X."/>
            <person name="Wang H."/>
            <person name="Yang Z."/>
            <person name="Liu X."/>
            <person name="Jiang W."/>
            <person name="Mao L."/>
            <person name="Kong X."/>
            <person name="Jiao Y."/>
            <person name="Jia J."/>
        </authorList>
    </citation>
    <scope>NUCLEOTIDE SEQUENCE [LARGE SCALE GENOMIC DNA]</scope>
    <source>
        <strain evidence="2">cv. AL8/78</strain>
    </source>
</reference>
<protein>
    <submittedName>
        <fullName evidence="1">Uncharacterized protein</fullName>
    </submittedName>
</protein>
<reference evidence="1" key="3">
    <citation type="journal article" date="2017" name="Nature">
        <title>Genome sequence of the progenitor of the wheat D genome Aegilops tauschii.</title>
        <authorList>
            <person name="Luo M.C."/>
            <person name="Gu Y.Q."/>
            <person name="Puiu D."/>
            <person name="Wang H."/>
            <person name="Twardziok S.O."/>
            <person name="Deal K.R."/>
            <person name="Huo N."/>
            <person name="Zhu T."/>
            <person name="Wang L."/>
            <person name="Wang Y."/>
            <person name="McGuire P.E."/>
            <person name="Liu S."/>
            <person name="Long H."/>
            <person name="Ramasamy R.K."/>
            <person name="Rodriguez J.C."/>
            <person name="Van S.L."/>
            <person name="Yuan L."/>
            <person name="Wang Z."/>
            <person name="Xia Z."/>
            <person name="Xiao L."/>
            <person name="Anderson O.D."/>
            <person name="Ouyang S."/>
            <person name="Liang Y."/>
            <person name="Zimin A.V."/>
            <person name="Pertea G."/>
            <person name="Qi P."/>
            <person name="Bennetzen J.L."/>
            <person name="Dai X."/>
            <person name="Dawson M.W."/>
            <person name="Muller H.G."/>
            <person name="Kugler K."/>
            <person name="Rivarola-Duarte L."/>
            <person name="Spannagl M."/>
            <person name="Mayer K.F.X."/>
            <person name="Lu F.H."/>
            <person name="Bevan M.W."/>
            <person name="Leroy P."/>
            <person name="Li P."/>
            <person name="You F.M."/>
            <person name="Sun Q."/>
            <person name="Liu Z."/>
            <person name="Lyons E."/>
            <person name="Wicker T."/>
            <person name="Salzberg S.L."/>
            <person name="Devos K.M."/>
            <person name="Dvorak J."/>
        </authorList>
    </citation>
    <scope>NUCLEOTIDE SEQUENCE [LARGE SCALE GENOMIC DNA]</scope>
    <source>
        <strain evidence="1">cv. AL8/78</strain>
    </source>
</reference>
<evidence type="ECO:0000313" key="1">
    <source>
        <dbReference type="EnsemblPlants" id="AET1Gv20677500.15"/>
    </source>
</evidence>
<reference evidence="2" key="1">
    <citation type="journal article" date="2014" name="Science">
        <title>Ancient hybridizations among the ancestral genomes of bread wheat.</title>
        <authorList>
            <consortium name="International Wheat Genome Sequencing Consortium,"/>
            <person name="Marcussen T."/>
            <person name="Sandve S.R."/>
            <person name="Heier L."/>
            <person name="Spannagl M."/>
            <person name="Pfeifer M."/>
            <person name="Jakobsen K.S."/>
            <person name="Wulff B.B."/>
            <person name="Steuernagel B."/>
            <person name="Mayer K.F."/>
            <person name="Olsen O.A."/>
        </authorList>
    </citation>
    <scope>NUCLEOTIDE SEQUENCE [LARGE SCALE GENOMIC DNA]</scope>
    <source>
        <strain evidence="2">cv. AL8/78</strain>
    </source>
</reference>
<evidence type="ECO:0000313" key="2">
    <source>
        <dbReference type="Proteomes" id="UP000015105"/>
    </source>
</evidence>
<dbReference type="Gramene" id="AET1Gv20677500.15">
    <property type="protein sequence ID" value="AET1Gv20677500.15"/>
    <property type="gene ID" value="AET1Gv20677500"/>
</dbReference>
<reference evidence="1" key="5">
    <citation type="journal article" date="2021" name="G3 (Bethesda)">
        <title>Aegilops tauschii genome assembly Aet v5.0 features greater sequence contiguity and improved annotation.</title>
        <authorList>
            <person name="Wang L."/>
            <person name="Zhu T."/>
            <person name="Rodriguez J.C."/>
            <person name="Deal K.R."/>
            <person name="Dubcovsky J."/>
            <person name="McGuire P.E."/>
            <person name="Lux T."/>
            <person name="Spannagl M."/>
            <person name="Mayer K.F.X."/>
            <person name="Baldrich P."/>
            <person name="Meyers B.C."/>
            <person name="Huo N."/>
            <person name="Gu Y.Q."/>
            <person name="Zhou H."/>
            <person name="Devos K.M."/>
            <person name="Bennetzen J.L."/>
            <person name="Unver T."/>
            <person name="Budak H."/>
            <person name="Gulick P.J."/>
            <person name="Galiba G."/>
            <person name="Kalapos B."/>
            <person name="Nelson D.R."/>
            <person name="Li P."/>
            <person name="You F.M."/>
            <person name="Luo M.C."/>
            <person name="Dvorak J."/>
        </authorList>
    </citation>
    <scope>NUCLEOTIDE SEQUENCE [LARGE SCALE GENOMIC DNA]</scope>
    <source>
        <strain evidence="1">cv. AL8/78</strain>
    </source>
</reference>
<organism evidence="1 2">
    <name type="scientific">Aegilops tauschii subsp. strangulata</name>
    <name type="common">Goatgrass</name>
    <dbReference type="NCBI Taxonomy" id="200361"/>
    <lineage>
        <taxon>Eukaryota</taxon>
        <taxon>Viridiplantae</taxon>
        <taxon>Streptophyta</taxon>
        <taxon>Embryophyta</taxon>
        <taxon>Tracheophyta</taxon>
        <taxon>Spermatophyta</taxon>
        <taxon>Magnoliopsida</taxon>
        <taxon>Liliopsida</taxon>
        <taxon>Poales</taxon>
        <taxon>Poaceae</taxon>
        <taxon>BOP clade</taxon>
        <taxon>Pooideae</taxon>
        <taxon>Triticodae</taxon>
        <taxon>Triticeae</taxon>
        <taxon>Triticinae</taxon>
        <taxon>Aegilops</taxon>
    </lineage>
</organism>
<dbReference type="EnsemblPlants" id="AET1Gv20677500.15">
    <property type="protein sequence ID" value="AET1Gv20677500.15"/>
    <property type="gene ID" value="AET1Gv20677500"/>
</dbReference>
<sequence length="105" mass="11465">FRHVQIVRVSAYSRARSRQKVKKDTTAPRLACLCPPAPLARASARSLPHRHHCLTGNSEANFIAGPQCLYKLARVSVIEHSVAFSRLRAASTRLPLASANIAHAS</sequence>
<reference evidence="1" key="4">
    <citation type="submission" date="2019-03" db="UniProtKB">
        <authorList>
            <consortium name="EnsemblPlants"/>
        </authorList>
    </citation>
    <scope>IDENTIFICATION</scope>
</reference>
<proteinExistence type="predicted"/>
<dbReference type="Proteomes" id="UP000015105">
    <property type="component" value="Chromosome 1D"/>
</dbReference>
<dbReference type="AlphaFoldDB" id="A0A452Z999"/>
<keyword evidence="2" id="KW-1185">Reference proteome</keyword>
<accession>A0A452Z999</accession>
<name>A0A452Z999_AEGTS</name>